<evidence type="ECO:0000313" key="3">
    <source>
        <dbReference type="Proteomes" id="UP000078540"/>
    </source>
</evidence>
<name>A0A195B7F5_9HYME</name>
<dbReference type="EMBL" id="KQ976574">
    <property type="protein sequence ID" value="KYM80180.1"/>
    <property type="molecule type" value="Genomic_DNA"/>
</dbReference>
<sequence length="145" mass="16021">MERYETHGKDASRQWQDTPLYPGPSQAKNPRGFKTPRCSPELHWATHTHQSHHSPTGNSRDRRAFHTTCRRPAVFLPDHRGTRALEHALSRALSAMPPLPPGAAPLIQFILLSLGSVACHMVSSQSAAVIVSCDWSVRVSVVQSV</sequence>
<protein>
    <submittedName>
        <fullName evidence="2">Uncharacterized protein</fullName>
    </submittedName>
</protein>
<evidence type="ECO:0000256" key="1">
    <source>
        <dbReference type="SAM" id="MobiDB-lite"/>
    </source>
</evidence>
<feature type="region of interest" description="Disordered" evidence="1">
    <location>
        <begin position="1"/>
        <end position="62"/>
    </location>
</feature>
<dbReference type="AlphaFoldDB" id="A0A195B7F5"/>
<keyword evidence="3" id="KW-1185">Reference proteome</keyword>
<organism evidence="2 3">
    <name type="scientific">Atta colombica</name>
    <dbReference type="NCBI Taxonomy" id="520822"/>
    <lineage>
        <taxon>Eukaryota</taxon>
        <taxon>Metazoa</taxon>
        <taxon>Ecdysozoa</taxon>
        <taxon>Arthropoda</taxon>
        <taxon>Hexapoda</taxon>
        <taxon>Insecta</taxon>
        <taxon>Pterygota</taxon>
        <taxon>Neoptera</taxon>
        <taxon>Endopterygota</taxon>
        <taxon>Hymenoptera</taxon>
        <taxon>Apocrita</taxon>
        <taxon>Aculeata</taxon>
        <taxon>Formicoidea</taxon>
        <taxon>Formicidae</taxon>
        <taxon>Myrmicinae</taxon>
        <taxon>Atta</taxon>
    </lineage>
</organism>
<gene>
    <name evidence="2" type="ORF">ALC53_09274</name>
</gene>
<evidence type="ECO:0000313" key="2">
    <source>
        <dbReference type="EMBL" id="KYM80180.1"/>
    </source>
</evidence>
<feature type="compositionally biased region" description="Basic and acidic residues" evidence="1">
    <location>
        <begin position="1"/>
        <end position="12"/>
    </location>
</feature>
<proteinExistence type="predicted"/>
<dbReference type="Proteomes" id="UP000078540">
    <property type="component" value="Unassembled WGS sequence"/>
</dbReference>
<reference evidence="2 3" key="1">
    <citation type="submission" date="2015-09" db="EMBL/GenBank/DDBJ databases">
        <title>Atta colombica WGS genome.</title>
        <authorList>
            <person name="Nygaard S."/>
            <person name="Hu H."/>
            <person name="Boomsma J."/>
            <person name="Zhang G."/>
        </authorList>
    </citation>
    <scope>NUCLEOTIDE SEQUENCE [LARGE SCALE GENOMIC DNA]</scope>
    <source>
        <strain evidence="2">Treedump-2</strain>
        <tissue evidence="2">Whole body</tissue>
    </source>
</reference>
<accession>A0A195B7F5</accession>